<gene>
    <name evidence="2" type="ORF">GCM10011578_026400</name>
</gene>
<sequence>MEDARNQAGNRTADLAAAPLQGRGELRDQPPPARGDPLPKHPRTPKGRPGISPEGALNGVEPVGRTADRYPFLIRFVSSVTWL</sequence>
<name>A0A918CR57_9ACTN</name>
<reference evidence="2" key="1">
    <citation type="journal article" date="2014" name="Int. J. Syst. Evol. Microbiol.">
        <title>Complete genome sequence of Corynebacterium casei LMG S-19264T (=DSM 44701T), isolated from a smear-ripened cheese.</title>
        <authorList>
            <consortium name="US DOE Joint Genome Institute (JGI-PGF)"/>
            <person name="Walter F."/>
            <person name="Albersmeier A."/>
            <person name="Kalinowski J."/>
            <person name="Ruckert C."/>
        </authorList>
    </citation>
    <scope>NUCLEOTIDE SEQUENCE</scope>
    <source>
        <strain evidence="2">CGMCC 4.7110</strain>
    </source>
</reference>
<proteinExistence type="predicted"/>
<evidence type="ECO:0000313" key="3">
    <source>
        <dbReference type="Proteomes" id="UP000653411"/>
    </source>
</evidence>
<organism evidence="2 3">
    <name type="scientific">Streptomyces fuscichromogenes</name>
    <dbReference type="NCBI Taxonomy" id="1324013"/>
    <lineage>
        <taxon>Bacteria</taxon>
        <taxon>Bacillati</taxon>
        <taxon>Actinomycetota</taxon>
        <taxon>Actinomycetes</taxon>
        <taxon>Kitasatosporales</taxon>
        <taxon>Streptomycetaceae</taxon>
        <taxon>Streptomyces</taxon>
    </lineage>
</organism>
<keyword evidence="3" id="KW-1185">Reference proteome</keyword>
<accession>A0A918CR57</accession>
<evidence type="ECO:0000256" key="1">
    <source>
        <dbReference type="SAM" id="MobiDB-lite"/>
    </source>
</evidence>
<comment type="caution">
    <text evidence="2">The sequence shown here is derived from an EMBL/GenBank/DDBJ whole genome shotgun (WGS) entry which is preliminary data.</text>
</comment>
<protein>
    <submittedName>
        <fullName evidence="2">Uncharacterized protein</fullName>
    </submittedName>
</protein>
<feature type="region of interest" description="Disordered" evidence="1">
    <location>
        <begin position="1"/>
        <end position="64"/>
    </location>
</feature>
<dbReference type="AlphaFoldDB" id="A0A918CR57"/>
<evidence type="ECO:0000313" key="2">
    <source>
        <dbReference type="EMBL" id="GGN03512.1"/>
    </source>
</evidence>
<dbReference type="Proteomes" id="UP000653411">
    <property type="component" value="Unassembled WGS sequence"/>
</dbReference>
<reference evidence="2" key="2">
    <citation type="submission" date="2020-09" db="EMBL/GenBank/DDBJ databases">
        <authorList>
            <person name="Sun Q."/>
            <person name="Zhou Y."/>
        </authorList>
    </citation>
    <scope>NUCLEOTIDE SEQUENCE</scope>
    <source>
        <strain evidence="2">CGMCC 4.7110</strain>
    </source>
</reference>
<dbReference type="EMBL" id="BMML01000005">
    <property type="protein sequence ID" value="GGN03512.1"/>
    <property type="molecule type" value="Genomic_DNA"/>
</dbReference>